<dbReference type="Gene3D" id="3.90.850.10">
    <property type="entry name" value="Fumarylacetoacetase-like, C-terminal domain"/>
    <property type="match status" value="1"/>
</dbReference>
<dbReference type="EMBL" id="JAENHM010000051">
    <property type="protein sequence ID" value="MBK1839163.1"/>
    <property type="molecule type" value="Genomic_DNA"/>
</dbReference>
<dbReference type="Pfam" id="PF01557">
    <property type="entry name" value="FAA_hydrolase"/>
    <property type="match status" value="1"/>
</dbReference>
<dbReference type="Proteomes" id="UP000652760">
    <property type="component" value="Unassembled WGS sequence"/>
</dbReference>
<dbReference type="RefSeq" id="WP_200194856.1">
    <property type="nucleotide sequence ID" value="NZ_JAENHM010000051.1"/>
</dbReference>
<dbReference type="InterPro" id="IPR036663">
    <property type="entry name" value="Fumarylacetoacetase_C_sf"/>
</dbReference>
<proteinExistence type="inferred from homology"/>
<evidence type="ECO:0000259" key="3">
    <source>
        <dbReference type="Pfam" id="PF01557"/>
    </source>
</evidence>
<name>A0ABS1F700_9PROT</name>
<keyword evidence="5" id="KW-1185">Reference proteome</keyword>
<reference evidence="5" key="1">
    <citation type="submission" date="2021-01" db="EMBL/GenBank/DDBJ databases">
        <title>Genome public.</title>
        <authorList>
            <person name="Liu C."/>
            <person name="Sun Q."/>
        </authorList>
    </citation>
    <scope>NUCLEOTIDE SEQUENCE [LARGE SCALE GENOMIC DNA]</scope>
    <source>
        <strain evidence="5">YIM B02556</strain>
    </source>
</reference>
<dbReference type="GO" id="GO:0016787">
    <property type="term" value="F:hydrolase activity"/>
    <property type="evidence" value="ECO:0007669"/>
    <property type="project" value="UniProtKB-KW"/>
</dbReference>
<dbReference type="InterPro" id="IPR051121">
    <property type="entry name" value="FAH"/>
</dbReference>
<accession>A0ABS1F700</accession>
<comment type="caution">
    <text evidence="4">The sequence shown here is derived from an EMBL/GenBank/DDBJ whole genome shotgun (WGS) entry which is preliminary data.</text>
</comment>
<feature type="domain" description="Fumarylacetoacetase-like C-terminal" evidence="3">
    <location>
        <begin position="80"/>
        <end position="288"/>
    </location>
</feature>
<gene>
    <name evidence="4" type="ORF">JHL17_17265</name>
</gene>
<evidence type="ECO:0000256" key="1">
    <source>
        <dbReference type="ARBA" id="ARBA00010211"/>
    </source>
</evidence>
<comment type="similarity">
    <text evidence="1">Belongs to the FAH family.</text>
</comment>
<dbReference type="SUPFAM" id="SSF56529">
    <property type="entry name" value="FAH"/>
    <property type="match status" value="1"/>
</dbReference>
<evidence type="ECO:0000313" key="4">
    <source>
        <dbReference type="EMBL" id="MBK1839163.1"/>
    </source>
</evidence>
<organism evidence="4 5">
    <name type="scientific">Azospirillum endophyticum</name>
    <dbReference type="NCBI Taxonomy" id="2800326"/>
    <lineage>
        <taxon>Bacteria</taxon>
        <taxon>Pseudomonadati</taxon>
        <taxon>Pseudomonadota</taxon>
        <taxon>Alphaproteobacteria</taxon>
        <taxon>Rhodospirillales</taxon>
        <taxon>Azospirillaceae</taxon>
        <taxon>Azospirillum</taxon>
    </lineage>
</organism>
<sequence>MKLLSFLPPGSPDGPARYGAVTDRGIVDLTARIGADFPSLRALIAADALEAARRAIAAATGADHDPAEVTFLPPVPEPQKIWCIGVNYRDRNAEYRDNSDLPKYPSLFVRAPTSFVGHGQPVVRPRQSEQLDYEGELVLVIGKAARHVTAERALDHVFGMTLANEGTVRDWLRHGKFNVTQGKNFDRSGSIGPWIVTADELSLDRPLDIRTRVNGELRQQDDTGRLMFPFADLLAYLTSFATLMPGDLILTGTPTGAGARFDPPRWLVPGDRVEVECTAIGTLRNDVVDED</sequence>
<dbReference type="PANTHER" id="PTHR42796">
    <property type="entry name" value="FUMARYLACETOACETATE HYDROLASE DOMAIN-CONTAINING PROTEIN 2A-RELATED"/>
    <property type="match status" value="1"/>
</dbReference>
<keyword evidence="4" id="KW-0378">Hydrolase</keyword>
<dbReference type="PANTHER" id="PTHR42796:SF4">
    <property type="entry name" value="FUMARYLACETOACETATE HYDROLASE DOMAIN-CONTAINING PROTEIN 2A"/>
    <property type="match status" value="1"/>
</dbReference>
<evidence type="ECO:0000313" key="5">
    <source>
        <dbReference type="Proteomes" id="UP000652760"/>
    </source>
</evidence>
<keyword evidence="2" id="KW-0479">Metal-binding</keyword>
<protein>
    <submittedName>
        <fullName evidence="4">Fumarylacetoacetate hydrolase family protein</fullName>
    </submittedName>
</protein>
<dbReference type="InterPro" id="IPR011234">
    <property type="entry name" value="Fumarylacetoacetase-like_C"/>
</dbReference>
<evidence type="ECO:0000256" key="2">
    <source>
        <dbReference type="ARBA" id="ARBA00022723"/>
    </source>
</evidence>